<evidence type="ECO:0000256" key="5">
    <source>
        <dbReference type="ARBA" id="ARBA00022519"/>
    </source>
</evidence>
<dbReference type="Pfam" id="PF00005">
    <property type="entry name" value="ABC_tran"/>
    <property type="match status" value="1"/>
</dbReference>
<dbReference type="InterPro" id="IPR027417">
    <property type="entry name" value="P-loop_NTPase"/>
</dbReference>
<keyword evidence="11" id="KW-0921">Nickel transport</keyword>
<dbReference type="PROSITE" id="PS00211">
    <property type="entry name" value="ABC_TRANSPORTER_1"/>
    <property type="match status" value="1"/>
</dbReference>
<dbReference type="NCBIfam" id="TIGR02770">
    <property type="entry name" value="nickel_nikD"/>
    <property type="match status" value="1"/>
</dbReference>
<keyword evidence="8 14" id="KW-0067">ATP-binding</keyword>
<dbReference type="STRING" id="1616788.AR543_07675"/>
<evidence type="ECO:0000256" key="6">
    <source>
        <dbReference type="ARBA" id="ARBA00022596"/>
    </source>
</evidence>
<evidence type="ECO:0000256" key="7">
    <source>
        <dbReference type="ARBA" id="ARBA00022741"/>
    </source>
</evidence>
<dbReference type="KEGG" id="pbv:AR543_07675"/>
<keyword evidence="3" id="KW-0813">Transport</keyword>
<evidence type="ECO:0000256" key="4">
    <source>
        <dbReference type="ARBA" id="ARBA00022475"/>
    </source>
</evidence>
<comment type="similarity">
    <text evidence="2">Belongs to the ABC transporter superfamily.</text>
</comment>
<dbReference type="Gene3D" id="3.40.50.300">
    <property type="entry name" value="P-loop containing nucleotide triphosphate hydrolases"/>
    <property type="match status" value="1"/>
</dbReference>
<dbReference type="PROSITE" id="PS50893">
    <property type="entry name" value="ABC_TRANSPORTER_2"/>
    <property type="match status" value="1"/>
</dbReference>
<evidence type="ECO:0000256" key="1">
    <source>
        <dbReference type="ARBA" id="ARBA00004202"/>
    </source>
</evidence>
<dbReference type="OrthoDB" id="9802264at2"/>
<evidence type="ECO:0000259" key="13">
    <source>
        <dbReference type="PROSITE" id="PS50893"/>
    </source>
</evidence>
<accession>A0A172ZE18</accession>
<keyword evidence="9" id="KW-1278">Translocase</keyword>
<dbReference type="SUPFAM" id="SSF52540">
    <property type="entry name" value="P-loop containing nucleoside triphosphate hydrolases"/>
    <property type="match status" value="1"/>
</dbReference>
<evidence type="ECO:0000256" key="3">
    <source>
        <dbReference type="ARBA" id="ARBA00022448"/>
    </source>
</evidence>
<dbReference type="PANTHER" id="PTHR43297">
    <property type="entry name" value="OLIGOPEPTIDE TRANSPORT ATP-BINDING PROTEIN APPD"/>
    <property type="match status" value="1"/>
</dbReference>
<dbReference type="GO" id="GO:0005524">
    <property type="term" value="F:ATP binding"/>
    <property type="evidence" value="ECO:0007669"/>
    <property type="project" value="UniProtKB-KW"/>
</dbReference>
<keyword evidence="10" id="KW-0406">Ion transport</keyword>
<keyword evidence="4" id="KW-1003">Cell membrane</keyword>
<dbReference type="SMART" id="SM00382">
    <property type="entry name" value="AAA"/>
    <property type="match status" value="1"/>
</dbReference>
<dbReference type="InterPro" id="IPR017871">
    <property type="entry name" value="ABC_transporter-like_CS"/>
</dbReference>
<reference evidence="14 15" key="2">
    <citation type="journal article" date="2016" name="Int. J. Syst. Evol. Microbiol.">
        <title>Paenibacillus bovis sp. nov., isolated from raw yak (Bos grunniens) milk.</title>
        <authorList>
            <person name="Gao C."/>
            <person name="Han J."/>
            <person name="Liu Z."/>
            <person name="Xu X."/>
            <person name="Hang F."/>
            <person name="Wu Z."/>
        </authorList>
    </citation>
    <scope>NUCLEOTIDE SEQUENCE [LARGE SCALE GENOMIC DNA]</scope>
    <source>
        <strain evidence="14 15">BD3526</strain>
    </source>
</reference>
<dbReference type="InterPro" id="IPR003439">
    <property type="entry name" value="ABC_transporter-like_ATP-bd"/>
</dbReference>
<evidence type="ECO:0000256" key="9">
    <source>
        <dbReference type="ARBA" id="ARBA00022967"/>
    </source>
</evidence>
<dbReference type="AlphaFoldDB" id="A0A172ZE18"/>
<gene>
    <name evidence="14" type="ORF">AR543_07675</name>
</gene>
<evidence type="ECO:0000256" key="12">
    <source>
        <dbReference type="ARBA" id="ARBA00023136"/>
    </source>
</evidence>
<evidence type="ECO:0000256" key="11">
    <source>
        <dbReference type="ARBA" id="ARBA00023112"/>
    </source>
</evidence>
<protein>
    <submittedName>
        <fullName evidence="14">Nickel import ATP-binding protein NikD</fullName>
    </submittedName>
</protein>
<feature type="domain" description="ABC transporter" evidence="13">
    <location>
        <begin position="8"/>
        <end position="259"/>
    </location>
</feature>
<dbReference type="InterPro" id="IPR050388">
    <property type="entry name" value="ABC_Ni/Peptide_Import"/>
</dbReference>
<comment type="subcellular location">
    <subcellularLocation>
        <location evidence="1">Cell membrane</location>
        <topology evidence="1">Peripheral membrane protein</topology>
    </subcellularLocation>
</comment>
<keyword evidence="12" id="KW-0472">Membrane</keyword>
<dbReference type="InterPro" id="IPR003593">
    <property type="entry name" value="AAA+_ATPase"/>
</dbReference>
<keyword evidence="15" id="KW-1185">Reference proteome</keyword>
<evidence type="ECO:0000313" key="14">
    <source>
        <dbReference type="EMBL" id="ANF95895.1"/>
    </source>
</evidence>
<evidence type="ECO:0000313" key="15">
    <source>
        <dbReference type="Proteomes" id="UP000078148"/>
    </source>
</evidence>
<dbReference type="EMBL" id="CP013023">
    <property type="protein sequence ID" value="ANF95895.1"/>
    <property type="molecule type" value="Genomic_DNA"/>
</dbReference>
<dbReference type="GO" id="GO:0015413">
    <property type="term" value="F:ABC-type nickel transporter activity"/>
    <property type="evidence" value="ECO:0007669"/>
    <property type="project" value="InterPro"/>
</dbReference>
<dbReference type="CDD" id="cd03257">
    <property type="entry name" value="ABC_NikE_OppD_transporters"/>
    <property type="match status" value="1"/>
</dbReference>
<dbReference type="GO" id="GO:0005886">
    <property type="term" value="C:plasma membrane"/>
    <property type="evidence" value="ECO:0007669"/>
    <property type="project" value="UniProtKB-SubCell"/>
</dbReference>
<name>A0A172ZE18_9BACL</name>
<sequence length="277" mass="30979">MENTDKVLEVQNLQIDLKNREQPLRLLEHINLTLEKGRILGLVGESGSGKSLTCNAILQLLNPRQMAVSGSIRLHGRELTSLPDKEMRRIRGREIGCIMQNPMNAFTPVYTIGSQFMETLRTHNPSLSKAQSREQAIRALADMNLPEPARLMKCYPFQLSGGMLQRVMIAVSMCLRPALVIADEPTTALDVVNQLRVLRELHRLRTECGTAILLISHDLGVISQLADEVAVMQKGKIVEQAEVHQLFDRPAHEYTRTLLNARPLTALSGSKHAVKQQ</sequence>
<evidence type="ECO:0000256" key="10">
    <source>
        <dbReference type="ARBA" id="ARBA00023065"/>
    </source>
</evidence>
<dbReference type="GO" id="GO:0016151">
    <property type="term" value="F:nickel cation binding"/>
    <property type="evidence" value="ECO:0007669"/>
    <property type="project" value="InterPro"/>
</dbReference>
<dbReference type="RefSeq" id="WP_060533257.1">
    <property type="nucleotide sequence ID" value="NZ_CP013023.1"/>
</dbReference>
<reference evidence="15" key="1">
    <citation type="submission" date="2015-10" db="EMBL/GenBank/DDBJ databases">
        <title>Genome of Paenibacillus bovis sp. nov.</title>
        <authorList>
            <person name="Wu Z."/>
            <person name="Gao C."/>
            <person name="Liu Z."/>
            <person name="Zheng H."/>
        </authorList>
    </citation>
    <scope>NUCLEOTIDE SEQUENCE [LARGE SCALE GENOMIC DNA]</scope>
    <source>
        <strain evidence="15">BD3526</strain>
    </source>
</reference>
<dbReference type="PANTHER" id="PTHR43297:SF14">
    <property type="entry name" value="ATPASE AAA-TYPE CORE DOMAIN-CONTAINING PROTEIN"/>
    <property type="match status" value="1"/>
</dbReference>
<dbReference type="InterPro" id="IPR014138">
    <property type="entry name" value="Nickel_NikD"/>
</dbReference>
<keyword evidence="6" id="KW-0533">Nickel</keyword>
<evidence type="ECO:0000256" key="8">
    <source>
        <dbReference type="ARBA" id="ARBA00022840"/>
    </source>
</evidence>
<organism evidence="14 15">
    <name type="scientific">Paenibacillus bovis</name>
    <dbReference type="NCBI Taxonomy" id="1616788"/>
    <lineage>
        <taxon>Bacteria</taxon>
        <taxon>Bacillati</taxon>
        <taxon>Bacillota</taxon>
        <taxon>Bacilli</taxon>
        <taxon>Bacillales</taxon>
        <taxon>Paenibacillaceae</taxon>
        <taxon>Paenibacillus</taxon>
    </lineage>
</organism>
<evidence type="ECO:0000256" key="2">
    <source>
        <dbReference type="ARBA" id="ARBA00005417"/>
    </source>
</evidence>
<proteinExistence type="inferred from homology"/>
<keyword evidence="5" id="KW-0997">Cell inner membrane</keyword>
<dbReference type="Proteomes" id="UP000078148">
    <property type="component" value="Chromosome"/>
</dbReference>
<keyword evidence="7" id="KW-0547">Nucleotide-binding</keyword>
<dbReference type="GO" id="GO:0016887">
    <property type="term" value="F:ATP hydrolysis activity"/>
    <property type="evidence" value="ECO:0007669"/>
    <property type="project" value="InterPro"/>
</dbReference>